<keyword evidence="1" id="KW-0812">Transmembrane</keyword>
<keyword evidence="1" id="KW-1133">Transmembrane helix</keyword>
<feature type="transmembrane region" description="Helical" evidence="1">
    <location>
        <begin position="15"/>
        <end position="37"/>
    </location>
</feature>
<name>A0ABQ7J763_9APIC</name>
<dbReference type="EMBL" id="JADAQX010000590">
    <property type="protein sequence ID" value="KAF8819816.1"/>
    <property type="molecule type" value="Genomic_DNA"/>
</dbReference>
<dbReference type="PANTHER" id="PTHR32251">
    <property type="entry name" value="3-OXO-5-ALPHA-STEROID 4-DEHYDROGENASE"/>
    <property type="match status" value="1"/>
</dbReference>
<dbReference type="InterPro" id="IPR010721">
    <property type="entry name" value="UstE-like"/>
</dbReference>
<dbReference type="Pfam" id="PF06966">
    <property type="entry name" value="DUF1295"/>
    <property type="match status" value="1"/>
</dbReference>
<feature type="transmembrane region" description="Helical" evidence="1">
    <location>
        <begin position="111"/>
        <end position="131"/>
    </location>
</feature>
<feature type="transmembrane region" description="Helical" evidence="1">
    <location>
        <begin position="49"/>
        <end position="66"/>
    </location>
</feature>
<evidence type="ECO:0000256" key="1">
    <source>
        <dbReference type="SAM" id="Phobius"/>
    </source>
</evidence>
<accession>A0ABQ7J763</accession>
<dbReference type="Proteomes" id="UP000823046">
    <property type="component" value="Unassembled WGS sequence"/>
</dbReference>
<gene>
    <name evidence="2" type="ORF">IE077_003956</name>
</gene>
<evidence type="ECO:0008006" key="4">
    <source>
        <dbReference type="Google" id="ProtNLM"/>
    </source>
</evidence>
<keyword evidence="3" id="KW-1185">Reference proteome</keyword>
<protein>
    <recommendedName>
        <fullName evidence="4">Steroid 5-alpha reductase C-terminal domain-containing protein</fullName>
    </recommendedName>
</protein>
<comment type="caution">
    <text evidence="2">The sequence shown here is derived from an EMBL/GenBank/DDBJ whole genome shotgun (WGS) entry which is preliminary data.</text>
</comment>
<sequence length="308" mass="35379">MINMAESIFLFDSHFLFAVFLFILLVNLSAFICAYVLQVDYFTDITGSVCFVAAVLIPFAWGGGIVEIHRIAIFAAIVISRLELGCFLLYRVIKRGHDSRFETMRSNFIRFGIFWIIQIMWVFVVSFNAVFTLGDTARPSNNVATIIGICFFVVGFVIQTTADAQKLNFRKNSSNSGLPCVIGIWRYSRHPNYFGEILIWWSIFTISIPVLLVSSDKWGWATIISPIFTMFLLMFVSGIPFAEGKALERYYRNHRSRKIIEEYQNSTSPLIPFFPQVYRKLPSAVKIVLFGDFPMYRYRGTIDSQLED</sequence>
<feature type="transmembrane region" description="Helical" evidence="1">
    <location>
        <begin position="218"/>
        <end position="242"/>
    </location>
</feature>
<feature type="transmembrane region" description="Helical" evidence="1">
    <location>
        <begin position="193"/>
        <end position="212"/>
    </location>
</feature>
<proteinExistence type="predicted"/>
<dbReference type="PROSITE" id="PS50244">
    <property type="entry name" value="S5A_REDUCTASE"/>
    <property type="match status" value="1"/>
</dbReference>
<reference evidence="2 3" key="1">
    <citation type="journal article" date="2020" name="bioRxiv">
        <title>Metabolic contributions of an alphaproteobacterial endosymbiont in the apicomplexan Cardiosporidium cionae.</title>
        <authorList>
            <person name="Hunter E.S."/>
            <person name="Paight C.J."/>
            <person name="Lane C.E."/>
        </authorList>
    </citation>
    <scope>NUCLEOTIDE SEQUENCE [LARGE SCALE GENOMIC DNA]</scope>
    <source>
        <strain evidence="2">ESH_2018</strain>
    </source>
</reference>
<feature type="transmembrane region" description="Helical" evidence="1">
    <location>
        <begin position="143"/>
        <end position="162"/>
    </location>
</feature>
<keyword evidence="1" id="KW-0472">Membrane</keyword>
<feature type="transmembrane region" description="Helical" evidence="1">
    <location>
        <begin position="72"/>
        <end position="90"/>
    </location>
</feature>
<evidence type="ECO:0000313" key="2">
    <source>
        <dbReference type="EMBL" id="KAF8819816.1"/>
    </source>
</evidence>
<dbReference type="Gene3D" id="1.20.120.1630">
    <property type="match status" value="1"/>
</dbReference>
<dbReference type="PANTHER" id="PTHR32251:SF15">
    <property type="entry name" value="3-OXO-5-ALPHA-STEROID 4-DEHYDROGENASE (DUF1295)"/>
    <property type="match status" value="1"/>
</dbReference>
<evidence type="ECO:0000313" key="3">
    <source>
        <dbReference type="Proteomes" id="UP000823046"/>
    </source>
</evidence>
<organism evidence="2 3">
    <name type="scientific">Cardiosporidium cionae</name>
    <dbReference type="NCBI Taxonomy" id="476202"/>
    <lineage>
        <taxon>Eukaryota</taxon>
        <taxon>Sar</taxon>
        <taxon>Alveolata</taxon>
        <taxon>Apicomplexa</taxon>
        <taxon>Aconoidasida</taxon>
        <taxon>Nephromycida</taxon>
        <taxon>Cardiosporidium</taxon>
    </lineage>
</organism>